<dbReference type="Gene3D" id="1.10.10.60">
    <property type="entry name" value="Homeodomain-like"/>
    <property type="match status" value="1"/>
</dbReference>
<evidence type="ECO:0000313" key="7">
    <source>
        <dbReference type="EMBL" id="CAK7351383.1"/>
    </source>
</evidence>
<evidence type="ECO:0000256" key="5">
    <source>
        <dbReference type="SAM" id="MobiDB-lite"/>
    </source>
</evidence>
<dbReference type="Proteomes" id="UP001314170">
    <property type="component" value="Unassembled WGS sequence"/>
</dbReference>
<keyword evidence="2" id="KW-0805">Transcription regulation</keyword>
<evidence type="ECO:0000256" key="3">
    <source>
        <dbReference type="ARBA" id="ARBA00023163"/>
    </source>
</evidence>
<dbReference type="InterPro" id="IPR009057">
    <property type="entry name" value="Homeodomain-like_sf"/>
</dbReference>
<protein>
    <recommendedName>
        <fullName evidence="6">HTH myb-type domain-containing protein</fullName>
    </recommendedName>
</protein>
<organism evidence="7 8">
    <name type="scientific">Dovyalis caffra</name>
    <dbReference type="NCBI Taxonomy" id="77055"/>
    <lineage>
        <taxon>Eukaryota</taxon>
        <taxon>Viridiplantae</taxon>
        <taxon>Streptophyta</taxon>
        <taxon>Embryophyta</taxon>
        <taxon>Tracheophyta</taxon>
        <taxon>Spermatophyta</taxon>
        <taxon>Magnoliopsida</taxon>
        <taxon>eudicotyledons</taxon>
        <taxon>Gunneridae</taxon>
        <taxon>Pentapetalae</taxon>
        <taxon>rosids</taxon>
        <taxon>fabids</taxon>
        <taxon>Malpighiales</taxon>
        <taxon>Salicaceae</taxon>
        <taxon>Flacourtieae</taxon>
        <taxon>Dovyalis</taxon>
    </lineage>
</organism>
<feature type="compositionally biased region" description="Low complexity" evidence="5">
    <location>
        <begin position="8"/>
        <end position="24"/>
    </location>
</feature>
<keyword evidence="8" id="KW-1185">Reference proteome</keyword>
<gene>
    <name evidence="7" type="ORF">DCAF_LOCUS23826</name>
</gene>
<evidence type="ECO:0000259" key="6">
    <source>
        <dbReference type="PROSITE" id="PS51294"/>
    </source>
</evidence>
<dbReference type="GO" id="GO:0003677">
    <property type="term" value="F:DNA binding"/>
    <property type="evidence" value="ECO:0007669"/>
    <property type="project" value="InterPro"/>
</dbReference>
<keyword evidence="3" id="KW-0804">Transcription</keyword>
<dbReference type="Pfam" id="PF00249">
    <property type="entry name" value="Myb_DNA-binding"/>
    <property type="match status" value="1"/>
</dbReference>
<dbReference type="NCBIfam" id="TIGR01557">
    <property type="entry name" value="myb_SHAQKYF"/>
    <property type="match status" value="1"/>
</dbReference>
<name>A0AAV1SI79_9ROSI</name>
<proteinExistence type="predicted"/>
<dbReference type="InterPro" id="IPR001005">
    <property type="entry name" value="SANT/Myb"/>
</dbReference>
<comment type="subcellular location">
    <subcellularLocation>
        <location evidence="1">Nucleus</location>
    </subcellularLocation>
</comment>
<dbReference type="PANTHER" id="PTHR31314">
    <property type="entry name" value="MYB FAMILY TRANSCRIPTION FACTOR PHL7-LIKE"/>
    <property type="match status" value="1"/>
</dbReference>
<dbReference type="PANTHER" id="PTHR31314:SF84">
    <property type="entry name" value="HOMEODOMAIN-LIKE SUPERFAMILY PROTEIN-RELATED"/>
    <property type="match status" value="1"/>
</dbReference>
<evidence type="ECO:0000256" key="2">
    <source>
        <dbReference type="ARBA" id="ARBA00023015"/>
    </source>
</evidence>
<feature type="domain" description="HTH myb-type" evidence="6">
    <location>
        <begin position="62"/>
        <end position="122"/>
    </location>
</feature>
<dbReference type="GO" id="GO:0003700">
    <property type="term" value="F:DNA-binding transcription factor activity"/>
    <property type="evidence" value="ECO:0007669"/>
    <property type="project" value="InterPro"/>
</dbReference>
<evidence type="ECO:0000256" key="4">
    <source>
        <dbReference type="ARBA" id="ARBA00023242"/>
    </source>
</evidence>
<feature type="region of interest" description="Disordered" evidence="5">
    <location>
        <begin position="1"/>
        <end position="24"/>
    </location>
</feature>
<dbReference type="FunFam" id="1.10.10.60:FF:000002">
    <property type="entry name" value="Myb family transcription factor"/>
    <property type="match status" value="1"/>
</dbReference>
<dbReference type="InterPro" id="IPR046955">
    <property type="entry name" value="PHR1-like"/>
</dbReference>
<dbReference type="EMBL" id="CAWUPB010001184">
    <property type="protein sequence ID" value="CAK7351383.1"/>
    <property type="molecule type" value="Genomic_DNA"/>
</dbReference>
<comment type="caution">
    <text evidence="7">The sequence shown here is derived from an EMBL/GenBank/DDBJ whole genome shotgun (WGS) entry which is preliminary data.</text>
</comment>
<dbReference type="PROSITE" id="PS51294">
    <property type="entry name" value="HTH_MYB"/>
    <property type="match status" value="1"/>
</dbReference>
<evidence type="ECO:0000256" key="1">
    <source>
        <dbReference type="ARBA" id="ARBA00004123"/>
    </source>
</evidence>
<accession>A0AAV1SI79</accession>
<reference evidence="7 8" key="1">
    <citation type="submission" date="2024-01" db="EMBL/GenBank/DDBJ databases">
        <authorList>
            <person name="Waweru B."/>
        </authorList>
    </citation>
    <scope>NUCLEOTIDE SEQUENCE [LARGE SCALE GENOMIC DNA]</scope>
</reference>
<dbReference type="InterPro" id="IPR006447">
    <property type="entry name" value="Myb_dom_plants"/>
</dbReference>
<dbReference type="AlphaFoldDB" id="A0AAV1SI79"/>
<dbReference type="GO" id="GO:0005634">
    <property type="term" value="C:nucleus"/>
    <property type="evidence" value="ECO:0007669"/>
    <property type="project" value="UniProtKB-SubCell"/>
</dbReference>
<dbReference type="InterPro" id="IPR017930">
    <property type="entry name" value="Myb_dom"/>
</dbReference>
<evidence type="ECO:0000313" key="8">
    <source>
        <dbReference type="Proteomes" id="UP001314170"/>
    </source>
</evidence>
<sequence length="315" mass="35426">MKKVDVESSLNKGSPSSSLDHSSDVYSIKSSCKDLRITKRCAVGVNLQEISLKSATVRPYVRSKMPRLRWTPDLHHSFVHAVERLGGEDRATPKMVLQIMDVKGLTISHVKSHLQMYRSMKHEQMIQEAASEAKKNFKEPKMQNSNYLSHTMCCQQNGQLHGKGLVNNSVLLYQDRGIHNPANGLALKNASLPSERKEKKGLWLGKRVSEPFLYEEITSKGCWEQKPDSYIIFKDLLKSCNSKETNDQDKMSAAGARGCNKSHQSLEDLAEIAERIDGDRMSLSLDSKFSESFLKLRKAKNSSEVNDVSLELTLA</sequence>
<keyword evidence="4" id="KW-0539">Nucleus</keyword>
<dbReference type="SUPFAM" id="SSF46689">
    <property type="entry name" value="Homeodomain-like"/>
    <property type="match status" value="1"/>
</dbReference>